<dbReference type="KEGG" id="cohn:KCTCHS21_43440"/>
<sequence length="462" mass="53144">MSLLNINILRLMQEQSHALNTQLKKLETSDFPSKDNHTFIKEAISLNKLFFSFFNSDDPSQISQQDIQVMSYLFRYFLMNIYPRIEHSTDSHHPLEVMIPVKEIIEKITPGANVITSPEYAINYSIGEIWQCLARPINSLNKFPTINENKTIMLTFPKLHKNNVLFGCIMGHEIGHYIDLHCGFDLSSILYKQLCQFINIQSIRPYVVNGQQLTDQEIQLSLPDMLRPVYYNWVKEYVADILGIILYGPASHFSSEQIFMLYGVEQGAEILKDSIAQSHPRRIARSRIKRRTMEKLNFTSYLSSDVIQLMDSWHHGWENAQGMTFTYETNSFKFNHAILIELEELFLSNLDQIIDAIISFCSVKSIPMYTSTEFNQITGRLVAKIEGLIPPNELDGNPVSSISILNAGWISYFQSLQVICDETKNQDKNAAQDILNNLIRKALYSGHIHRRWIDAATNTTTN</sequence>
<organism evidence="1 2">
    <name type="scientific">Cohnella abietis</name>
    <dbReference type="NCBI Taxonomy" id="2507935"/>
    <lineage>
        <taxon>Bacteria</taxon>
        <taxon>Bacillati</taxon>
        <taxon>Bacillota</taxon>
        <taxon>Bacilli</taxon>
        <taxon>Bacillales</taxon>
        <taxon>Paenibacillaceae</taxon>
        <taxon>Cohnella</taxon>
    </lineage>
</organism>
<dbReference type="EMBL" id="AP019400">
    <property type="protein sequence ID" value="BBI34945.1"/>
    <property type="molecule type" value="Genomic_DNA"/>
</dbReference>
<gene>
    <name evidence="1" type="ORF">KCTCHS21_43440</name>
</gene>
<dbReference type="OrthoDB" id="2987186at2"/>
<reference evidence="1 2" key="1">
    <citation type="submission" date="2019-01" db="EMBL/GenBank/DDBJ databases">
        <title>Complete genome sequence of Cohnella hallensis HS21 isolated from Korean fir (Abies koreana) rhizospheric soil.</title>
        <authorList>
            <person name="Jiang L."/>
            <person name="Kang S.W."/>
            <person name="Kim S."/>
            <person name="Jung J."/>
            <person name="Kim C.Y."/>
            <person name="Kim D.H."/>
            <person name="Kim S.W."/>
            <person name="Lee J."/>
        </authorList>
    </citation>
    <scope>NUCLEOTIDE SEQUENCE [LARGE SCALE GENOMIC DNA]</scope>
    <source>
        <strain evidence="1 2">HS21</strain>
    </source>
</reference>
<accession>A0A3T1DA34</accession>
<proteinExistence type="predicted"/>
<keyword evidence="2" id="KW-1185">Reference proteome</keyword>
<protein>
    <submittedName>
        <fullName evidence="1">Uncharacterized protein</fullName>
    </submittedName>
</protein>
<evidence type="ECO:0000313" key="1">
    <source>
        <dbReference type="EMBL" id="BBI34945.1"/>
    </source>
</evidence>
<evidence type="ECO:0000313" key="2">
    <source>
        <dbReference type="Proteomes" id="UP000289856"/>
    </source>
</evidence>
<dbReference type="AlphaFoldDB" id="A0A3T1DA34"/>
<dbReference type="RefSeq" id="WP_130613122.1">
    <property type="nucleotide sequence ID" value="NZ_AP019400.1"/>
</dbReference>
<name>A0A3T1DA34_9BACL</name>
<dbReference type="Proteomes" id="UP000289856">
    <property type="component" value="Chromosome"/>
</dbReference>